<reference evidence="10" key="3">
    <citation type="submission" date="2020-09" db="EMBL/GenBank/DDBJ databases">
        <authorList>
            <person name="Sun Q."/>
            <person name="Zhou Y."/>
        </authorList>
    </citation>
    <scope>NUCLEOTIDE SEQUENCE</scope>
    <source>
        <strain evidence="10">CGMCC 4.7206</strain>
    </source>
</reference>
<dbReference type="Proteomes" id="UP000597989">
    <property type="component" value="Unassembled WGS sequence"/>
</dbReference>
<dbReference type="GO" id="GO:0051538">
    <property type="term" value="F:3 iron, 4 sulfur cluster binding"/>
    <property type="evidence" value="ECO:0007669"/>
    <property type="project" value="UniProtKB-KW"/>
</dbReference>
<dbReference type="PANTHER" id="PTHR36923:SF3">
    <property type="entry name" value="FERREDOXIN"/>
    <property type="match status" value="1"/>
</dbReference>
<dbReference type="EMBL" id="BMMT01000009">
    <property type="protein sequence ID" value="GGI90174.1"/>
    <property type="molecule type" value="Genomic_DNA"/>
</dbReference>
<protein>
    <recommendedName>
        <fullName evidence="8">Ferredoxin</fullName>
    </recommendedName>
</protein>
<dbReference type="PANTHER" id="PTHR36923">
    <property type="entry name" value="FERREDOXIN"/>
    <property type="match status" value="1"/>
</dbReference>
<comment type="caution">
    <text evidence="10">The sequence shown here is derived from an EMBL/GenBank/DDBJ whole genome shotgun (WGS) entry which is preliminary data.</text>
</comment>
<dbReference type="Proteomes" id="UP001500220">
    <property type="component" value="Unassembled WGS sequence"/>
</dbReference>
<dbReference type="EMBL" id="BAAAHC010000013">
    <property type="protein sequence ID" value="GAA0530366.1"/>
    <property type="molecule type" value="Genomic_DNA"/>
</dbReference>
<keyword evidence="6 8" id="KW-0411">Iron-sulfur</keyword>
<reference evidence="9 12" key="2">
    <citation type="journal article" date="2019" name="Int. J. Syst. Evol. Microbiol.">
        <title>The Global Catalogue of Microorganisms (GCM) 10K type strain sequencing project: providing services to taxonomists for standard genome sequencing and annotation.</title>
        <authorList>
            <consortium name="The Broad Institute Genomics Platform"/>
            <consortium name="The Broad Institute Genome Sequencing Center for Infectious Disease"/>
            <person name="Wu L."/>
            <person name="Ma J."/>
        </authorList>
    </citation>
    <scope>NUCLEOTIDE SEQUENCE [LARGE SCALE GENOMIC DNA]</scope>
    <source>
        <strain evidence="9 12">JCM 10664</strain>
    </source>
</reference>
<keyword evidence="2 8" id="KW-0813">Transport</keyword>
<keyword evidence="4 8" id="KW-0249">Electron transport</keyword>
<evidence type="ECO:0000256" key="2">
    <source>
        <dbReference type="ARBA" id="ARBA00022448"/>
    </source>
</evidence>
<proteinExistence type="predicted"/>
<dbReference type="SUPFAM" id="SSF54862">
    <property type="entry name" value="4Fe-4S ferredoxins"/>
    <property type="match status" value="1"/>
</dbReference>
<comment type="cofactor">
    <cofactor evidence="1">
        <name>[3Fe-4S] cluster</name>
        <dbReference type="ChEBI" id="CHEBI:21137"/>
    </cofactor>
</comment>
<name>A0A917NDJ1_9PSEU</name>
<dbReference type="RefSeq" id="WP_188987884.1">
    <property type="nucleotide sequence ID" value="NZ_BAAAHC010000013.1"/>
</dbReference>
<gene>
    <name evidence="10" type="primary">fer</name>
    <name evidence="9" type="ORF">GCM10009545_36070</name>
    <name evidence="10" type="ORF">GCM10011581_29010</name>
</gene>
<dbReference type="GO" id="GO:0005506">
    <property type="term" value="F:iron ion binding"/>
    <property type="evidence" value="ECO:0007669"/>
    <property type="project" value="UniProtKB-UniRule"/>
</dbReference>
<sequence length="65" mass="6765">MRIEADLERCVGAGQCVLTAPALFDQDDADGRVVLRSPEVTGAHEVAAREAVQVCPSGALSLVAE</sequence>
<keyword evidence="12" id="KW-1185">Reference proteome</keyword>
<organism evidence="10 11">
    <name type="scientific">Saccharopolyspora thermophila</name>
    <dbReference type="NCBI Taxonomy" id="89367"/>
    <lineage>
        <taxon>Bacteria</taxon>
        <taxon>Bacillati</taxon>
        <taxon>Actinomycetota</taxon>
        <taxon>Actinomycetes</taxon>
        <taxon>Pseudonocardiales</taxon>
        <taxon>Pseudonocardiaceae</taxon>
        <taxon>Saccharopolyspora</taxon>
    </lineage>
</organism>
<evidence type="ECO:0000256" key="3">
    <source>
        <dbReference type="ARBA" id="ARBA00022723"/>
    </source>
</evidence>
<accession>A0A917NDJ1</accession>
<evidence type="ECO:0000256" key="6">
    <source>
        <dbReference type="ARBA" id="ARBA00023014"/>
    </source>
</evidence>
<evidence type="ECO:0000256" key="1">
    <source>
        <dbReference type="ARBA" id="ARBA00001927"/>
    </source>
</evidence>
<dbReference type="InterPro" id="IPR051269">
    <property type="entry name" value="Fe-S_cluster_ET"/>
</dbReference>
<evidence type="ECO:0000256" key="8">
    <source>
        <dbReference type="RuleBase" id="RU368020"/>
    </source>
</evidence>
<dbReference type="InterPro" id="IPR001080">
    <property type="entry name" value="3Fe4S_ferredoxin"/>
</dbReference>
<keyword evidence="3 8" id="KW-0479">Metal-binding</keyword>
<evidence type="ECO:0000256" key="4">
    <source>
        <dbReference type="ARBA" id="ARBA00022982"/>
    </source>
</evidence>
<evidence type="ECO:0000256" key="5">
    <source>
        <dbReference type="ARBA" id="ARBA00023004"/>
    </source>
</evidence>
<reference evidence="10 11" key="1">
    <citation type="journal article" date="2014" name="Int. J. Syst. Evol. Microbiol.">
        <title>Complete genome sequence of Corynebacterium casei LMG S-19264T (=DSM 44701T), isolated from a smear-ripened cheese.</title>
        <authorList>
            <consortium name="US DOE Joint Genome Institute (JGI-PGF)"/>
            <person name="Walter F."/>
            <person name="Albersmeier A."/>
            <person name="Kalinowski J."/>
            <person name="Ruckert C."/>
        </authorList>
    </citation>
    <scope>NUCLEOTIDE SEQUENCE [LARGE SCALE GENOMIC DNA]</scope>
    <source>
        <strain evidence="10 11">CGMCC 4.7206</strain>
    </source>
</reference>
<dbReference type="PRINTS" id="PR00352">
    <property type="entry name" value="3FE4SFRDOXIN"/>
</dbReference>
<dbReference type="GO" id="GO:0009055">
    <property type="term" value="F:electron transfer activity"/>
    <property type="evidence" value="ECO:0007669"/>
    <property type="project" value="UniProtKB-UniRule"/>
</dbReference>
<evidence type="ECO:0000313" key="9">
    <source>
        <dbReference type="EMBL" id="GAA0530366.1"/>
    </source>
</evidence>
<evidence type="ECO:0000313" key="10">
    <source>
        <dbReference type="EMBL" id="GGI90174.1"/>
    </source>
</evidence>
<reference evidence="9" key="4">
    <citation type="submission" date="2023-12" db="EMBL/GenBank/DDBJ databases">
        <authorList>
            <person name="Sun Q."/>
            <person name="Inoue M."/>
        </authorList>
    </citation>
    <scope>NUCLEOTIDE SEQUENCE</scope>
    <source>
        <strain evidence="9">JCM 10664</strain>
    </source>
</reference>
<comment type="function">
    <text evidence="8">Ferredoxins are iron-sulfur proteins that transfer electrons in a wide variety of metabolic reactions.</text>
</comment>
<dbReference type="AlphaFoldDB" id="A0A917NDJ1"/>
<evidence type="ECO:0000256" key="7">
    <source>
        <dbReference type="ARBA" id="ARBA00023291"/>
    </source>
</evidence>
<dbReference type="Gene3D" id="3.30.70.20">
    <property type="match status" value="1"/>
</dbReference>
<evidence type="ECO:0000313" key="12">
    <source>
        <dbReference type="Proteomes" id="UP001500220"/>
    </source>
</evidence>
<keyword evidence="5 8" id="KW-0408">Iron</keyword>
<keyword evidence="7" id="KW-0003">3Fe-4S</keyword>
<dbReference type="Pfam" id="PF13459">
    <property type="entry name" value="Fer4_15"/>
    <property type="match status" value="1"/>
</dbReference>
<evidence type="ECO:0000313" key="11">
    <source>
        <dbReference type="Proteomes" id="UP000597989"/>
    </source>
</evidence>